<reference evidence="1" key="1">
    <citation type="journal article" date="2014" name="Front. Microbiol.">
        <title>High frequency of phylogenetically diverse reductive dehalogenase-homologous genes in deep subseafloor sedimentary metagenomes.</title>
        <authorList>
            <person name="Kawai M."/>
            <person name="Futagami T."/>
            <person name="Toyoda A."/>
            <person name="Takaki Y."/>
            <person name="Nishi S."/>
            <person name="Hori S."/>
            <person name="Arai W."/>
            <person name="Tsubouchi T."/>
            <person name="Morono Y."/>
            <person name="Uchiyama I."/>
            <person name="Ito T."/>
            <person name="Fujiyama A."/>
            <person name="Inagaki F."/>
            <person name="Takami H."/>
        </authorList>
    </citation>
    <scope>NUCLEOTIDE SEQUENCE</scope>
    <source>
        <strain evidence="1">Expedition CK06-06</strain>
    </source>
</reference>
<protein>
    <submittedName>
        <fullName evidence="1">Uncharacterized protein</fullName>
    </submittedName>
</protein>
<organism evidence="1">
    <name type="scientific">marine sediment metagenome</name>
    <dbReference type="NCBI Taxonomy" id="412755"/>
    <lineage>
        <taxon>unclassified sequences</taxon>
        <taxon>metagenomes</taxon>
        <taxon>ecological metagenomes</taxon>
    </lineage>
</organism>
<comment type="caution">
    <text evidence="1">The sequence shown here is derived from an EMBL/GenBank/DDBJ whole genome shotgun (WGS) entry which is preliminary data.</text>
</comment>
<dbReference type="AlphaFoldDB" id="X1IR28"/>
<dbReference type="EMBL" id="BARU01043770">
    <property type="protein sequence ID" value="GAH84916.1"/>
    <property type="molecule type" value="Genomic_DNA"/>
</dbReference>
<feature type="non-terminal residue" evidence="1">
    <location>
        <position position="1"/>
    </location>
</feature>
<gene>
    <name evidence="1" type="ORF">S03H2_66953</name>
</gene>
<sequence length="155" mass="18437">KKGNGVSYQWIQDTQLKKITIKLTSKASQAEREEKINSLFKIFSKDVNHIKDTIKVLLEMELKDRWKKQEIIRFLLDLRVSEEYKYLSNSEYVDIVEATYKLNPQFFVKSIYRDMKSWRFPSLNLKEENILKEEIRNRVETLIRESAISDGSPSN</sequence>
<proteinExistence type="predicted"/>
<evidence type="ECO:0000313" key="1">
    <source>
        <dbReference type="EMBL" id="GAH84916.1"/>
    </source>
</evidence>
<accession>X1IR28</accession>
<name>X1IR28_9ZZZZ</name>